<dbReference type="Gene3D" id="3.30.1330.30">
    <property type="match status" value="1"/>
</dbReference>
<dbReference type="Proteomes" id="UP001287286">
    <property type="component" value="Unassembled WGS sequence"/>
</dbReference>
<accession>A0ABR0CHE7</accession>
<dbReference type="SUPFAM" id="SSF55315">
    <property type="entry name" value="L30e-like"/>
    <property type="match status" value="1"/>
</dbReference>
<organism evidence="4 5">
    <name type="scientific">Purpureocillium lilacinum</name>
    <name type="common">Paecilomyces lilacinus</name>
    <dbReference type="NCBI Taxonomy" id="33203"/>
    <lineage>
        <taxon>Eukaryota</taxon>
        <taxon>Fungi</taxon>
        <taxon>Dikarya</taxon>
        <taxon>Ascomycota</taxon>
        <taxon>Pezizomycotina</taxon>
        <taxon>Sordariomycetes</taxon>
        <taxon>Hypocreomycetidae</taxon>
        <taxon>Hypocreales</taxon>
        <taxon>Ophiocordycipitaceae</taxon>
        <taxon>Purpureocillium</taxon>
    </lineage>
</organism>
<feature type="compositionally biased region" description="Low complexity" evidence="2">
    <location>
        <begin position="53"/>
        <end position="62"/>
    </location>
</feature>
<feature type="compositionally biased region" description="Acidic residues" evidence="2">
    <location>
        <begin position="65"/>
        <end position="74"/>
    </location>
</feature>
<dbReference type="EMBL" id="JAWRVI010000001">
    <property type="protein sequence ID" value="KAK4095363.1"/>
    <property type="molecule type" value="Genomic_DNA"/>
</dbReference>
<keyword evidence="5" id="KW-1185">Reference proteome</keyword>
<comment type="caution">
    <text evidence="4">The sequence shown here is derived from an EMBL/GenBank/DDBJ whole genome shotgun (WGS) entry which is preliminary data.</text>
</comment>
<dbReference type="Pfam" id="PF01248">
    <property type="entry name" value="Ribosomal_L7Ae"/>
    <property type="match status" value="1"/>
</dbReference>
<evidence type="ECO:0000313" key="5">
    <source>
        <dbReference type="Proteomes" id="UP001287286"/>
    </source>
</evidence>
<feature type="compositionally biased region" description="Basic residues" evidence="2">
    <location>
        <begin position="27"/>
        <end position="36"/>
    </location>
</feature>
<proteinExistence type="inferred from homology"/>
<reference evidence="4 5" key="1">
    <citation type="journal article" date="2024" name="Microbiol. Resour. Announc.">
        <title>Genome annotations for the ascomycete fungi Trichoderma harzianum, Trichoderma aggressivum, and Purpureocillium lilacinum.</title>
        <authorList>
            <person name="Beijen E.P.W."/>
            <person name="Ohm R.A."/>
        </authorList>
    </citation>
    <scope>NUCLEOTIDE SEQUENCE [LARGE SCALE GENOMIC DNA]</scope>
    <source>
        <strain evidence="4 5">CBS 150709</strain>
    </source>
</reference>
<comment type="similarity">
    <text evidence="1">Belongs to the eukaryotic ribosomal protein eL8 family.</text>
</comment>
<dbReference type="InterPro" id="IPR004038">
    <property type="entry name" value="Ribosomal_eL8/eL30/eS12/Gad45"/>
</dbReference>
<name>A0ABR0CHE7_PURLI</name>
<evidence type="ECO:0000256" key="1">
    <source>
        <dbReference type="ARBA" id="ARBA00007337"/>
    </source>
</evidence>
<sequence length="275" mass="29888">MAAERPDKKDKKEKKEKRASDETGVSKSKKDKKEKKEKKDKLAAALEEKLQKDAAAQSAGKAAADEDSDMEEAKEELPLERTVVPFAVPVADEKGMKKVYKTIRKGALRMPSRLGIPRFPPCKCASIVVLSADTDSTAAKNGTLKRGVKEVVKTLRKSSPSAPGYTGFPGVVVIAGDISPQDVISHIPVLCEDHNVPFIFVTSRAELGASAKTKRPTSVVMIMEKADGKKKAAAKKDEKDDDEGEGFSEAYASLVKYAQKEYTKQAFWAKGESKA</sequence>
<feature type="domain" description="Ribosomal protein eL8/eL30/eS12/Gadd45" evidence="3">
    <location>
        <begin position="135"/>
        <end position="228"/>
    </location>
</feature>
<evidence type="ECO:0000256" key="2">
    <source>
        <dbReference type="SAM" id="MobiDB-lite"/>
    </source>
</evidence>
<gene>
    <name evidence="4" type="ORF">Purlil1_159</name>
</gene>
<feature type="region of interest" description="Disordered" evidence="2">
    <location>
        <begin position="1"/>
        <end position="77"/>
    </location>
</feature>
<evidence type="ECO:0000259" key="3">
    <source>
        <dbReference type="Pfam" id="PF01248"/>
    </source>
</evidence>
<feature type="compositionally biased region" description="Basic and acidic residues" evidence="2">
    <location>
        <begin position="1"/>
        <end position="10"/>
    </location>
</feature>
<evidence type="ECO:0000313" key="4">
    <source>
        <dbReference type="EMBL" id="KAK4095363.1"/>
    </source>
</evidence>
<protein>
    <recommendedName>
        <fullName evidence="3">Ribosomal protein eL8/eL30/eS12/Gadd45 domain-containing protein</fullName>
    </recommendedName>
</protein>
<feature type="compositionally biased region" description="Basic and acidic residues" evidence="2">
    <location>
        <begin position="37"/>
        <end position="52"/>
    </location>
</feature>
<dbReference type="PROSITE" id="PS01082">
    <property type="entry name" value="RIBOSOMAL_L7AE"/>
    <property type="match status" value="1"/>
</dbReference>
<dbReference type="InterPro" id="IPR029064">
    <property type="entry name" value="Ribosomal_eL30-like_sf"/>
</dbReference>
<dbReference type="InterPro" id="IPR004037">
    <property type="entry name" value="Ribosomal_eL8-like_CS"/>
</dbReference>